<dbReference type="GO" id="GO:0006338">
    <property type="term" value="P:chromatin remodeling"/>
    <property type="evidence" value="ECO:0007669"/>
    <property type="project" value="UniProtKB-ARBA"/>
</dbReference>
<evidence type="ECO:0000313" key="4">
    <source>
        <dbReference type="Proteomes" id="UP001164286"/>
    </source>
</evidence>
<dbReference type="InterPro" id="IPR056924">
    <property type="entry name" value="SH3_Tf2-1"/>
</dbReference>
<dbReference type="Pfam" id="PF24626">
    <property type="entry name" value="SH3_Tf2-1"/>
    <property type="match status" value="1"/>
</dbReference>
<evidence type="ECO:0000313" key="3">
    <source>
        <dbReference type="EMBL" id="KAI9637203.1"/>
    </source>
</evidence>
<dbReference type="SUPFAM" id="SSF54160">
    <property type="entry name" value="Chromo domain-like"/>
    <property type="match status" value="1"/>
</dbReference>
<dbReference type="PROSITE" id="PS50013">
    <property type="entry name" value="CHROMO_2"/>
    <property type="match status" value="1"/>
</dbReference>
<gene>
    <name evidence="3" type="ORF">MKK02DRAFT_24341</name>
</gene>
<feature type="domain" description="Chromo" evidence="2">
    <location>
        <begin position="102"/>
        <end position="161"/>
    </location>
</feature>
<dbReference type="InterPro" id="IPR000953">
    <property type="entry name" value="Chromo/chromo_shadow_dom"/>
</dbReference>
<comment type="caution">
    <text evidence="3">The sequence shown here is derived from an EMBL/GenBank/DDBJ whole genome shotgun (WGS) entry which is preliminary data.</text>
</comment>
<dbReference type="AlphaFoldDB" id="A0AA38HB82"/>
<evidence type="ECO:0000259" key="2">
    <source>
        <dbReference type="PROSITE" id="PS50013"/>
    </source>
</evidence>
<sequence length="165" mass="19032">MLGLSDSRTSPAPPIHAGDQVLINAEHIDTSQKSKKLAFRFIGPYTVTAQLGPVNFRVHIPNSSRHDVFHVDRLRPYVDPESFPHRPTLDRPPPELVDSNAYLVSKILDSARKRRKLFYLVEWEGYGPEDREWVRASEFHPDDTLVEHFRAENPTKETHTTRRQA</sequence>
<protein>
    <recommendedName>
        <fullName evidence="2">Chromo domain-containing protein</fullName>
    </recommendedName>
</protein>
<reference evidence="3" key="1">
    <citation type="journal article" date="2022" name="G3 (Bethesda)">
        <title>High quality genome of the basidiomycete yeast Dioszegia hungarica PDD-24b-2 isolated from cloud water.</title>
        <authorList>
            <person name="Jarrige D."/>
            <person name="Haridas S."/>
            <person name="Bleykasten-Grosshans C."/>
            <person name="Joly M."/>
            <person name="Nadalig T."/>
            <person name="Sancelme M."/>
            <person name="Vuilleumier S."/>
            <person name="Grigoriev I.V."/>
            <person name="Amato P."/>
            <person name="Bringel F."/>
        </authorList>
    </citation>
    <scope>NUCLEOTIDE SEQUENCE</scope>
    <source>
        <strain evidence="3">PDD-24b-2</strain>
    </source>
</reference>
<organism evidence="3 4">
    <name type="scientific">Dioszegia hungarica</name>
    <dbReference type="NCBI Taxonomy" id="4972"/>
    <lineage>
        <taxon>Eukaryota</taxon>
        <taxon>Fungi</taxon>
        <taxon>Dikarya</taxon>
        <taxon>Basidiomycota</taxon>
        <taxon>Agaricomycotina</taxon>
        <taxon>Tremellomycetes</taxon>
        <taxon>Tremellales</taxon>
        <taxon>Bulleribasidiaceae</taxon>
        <taxon>Dioszegia</taxon>
    </lineage>
</organism>
<accession>A0AA38HB82</accession>
<dbReference type="Proteomes" id="UP001164286">
    <property type="component" value="Unassembled WGS sequence"/>
</dbReference>
<dbReference type="CDD" id="cd00024">
    <property type="entry name" value="CD_CSD"/>
    <property type="match status" value="1"/>
</dbReference>
<dbReference type="EMBL" id="JAKWFO010000004">
    <property type="protein sequence ID" value="KAI9637203.1"/>
    <property type="molecule type" value="Genomic_DNA"/>
</dbReference>
<keyword evidence="4" id="KW-1185">Reference proteome</keyword>
<dbReference type="RefSeq" id="XP_052946980.1">
    <property type="nucleotide sequence ID" value="XM_053086882.1"/>
</dbReference>
<dbReference type="GeneID" id="77726083"/>
<dbReference type="Gene3D" id="2.40.50.40">
    <property type="match status" value="1"/>
</dbReference>
<dbReference type="Pfam" id="PF00385">
    <property type="entry name" value="Chromo"/>
    <property type="match status" value="1"/>
</dbReference>
<dbReference type="SMART" id="SM00298">
    <property type="entry name" value="CHROMO"/>
    <property type="match status" value="1"/>
</dbReference>
<proteinExistence type="predicted"/>
<dbReference type="InterPro" id="IPR023780">
    <property type="entry name" value="Chromo_domain"/>
</dbReference>
<feature type="region of interest" description="Disordered" evidence="1">
    <location>
        <begin position="145"/>
        <end position="165"/>
    </location>
</feature>
<name>A0AA38HB82_9TREE</name>
<evidence type="ECO:0000256" key="1">
    <source>
        <dbReference type="SAM" id="MobiDB-lite"/>
    </source>
</evidence>
<dbReference type="InterPro" id="IPR016197">
    <property type="entry name" value="Chromo-like_dom_sf"/>
</dbReference>